<sequence length="132" mass="15415">MRADGGGIGRFFAEKGNLATVRFSWISCSMHMDVLKAVFQFHRSVLKAVIHRVPRASLINKFQRAGQEVEVRKKKTKPACPIPVTFYDHEFYRYLELWILEVVRSFFIQITADLRSQLCDRAGFYCCWRHIG</sequence>
<evidence type="ECO:0000313" key="2">
    <source>
        <dbReference type="Proteomes" id="UP001519460"/>
    </source>
</evidence>
<keyword evidence="2" id="KW-1185">Reference proteome</keyword>
<reference evidence="1 2" key="1">
    <citation type="journal article" date="2023" name="Sci. Data">
        <title>Genome assembly of the Korean intertidal mud-creeper Batillaria attramentaria.</title>
        <authorList>
            <person name="Patra A.K."/>
            <person name="Ho P.T."/>
            <person name="Jun S."/>
            <person name="Lee S.J."/>
            <person name="Kim Y."/>
            <person name="Won Y.J."/>
        </authorList>
    </citation>
    <scope>NUCLEOTIDE SEQUENCE [LARGE SCALE GENOMIC DNA]</scope>
    <source>
        <strain evidence="1">Wonlab-2016</strain>
    </source>
</reference>
<proteinExistence type="predicted"/>
<protein>
    <submittedName>
        <fullName evidence="1">Uncharacterized protein</fullName>
    </submittedName>
</protein>
<dbReference type="Proteomes" id="UP001519460">
    <property type="component" value="Unassembled WGS sequence"/>
</dbReference>
<organism evidence="1 2">
    <name type="scientific">Batillaria attramentaria</name>
    <dbReference type="NCBI Taxonomy" id="370345"/>
    <lineage>
        <taxon>Eukaryota</taxon>
        <taxon>Metazoa</taxon>
        <taxon>Spiralia</taxon>
        <taxon>Lophotrochozoa</taxon>
        <taxon>Mollusca</taxon>
        <taxon>Gastropoda</taxon>
        <taxon>Caenogastropoda</taxon>
        <taxon>Sorbeoconcha</taxon>
        <taxon>Cerithioidea</taxon>
        <taxon>Batillariidae</taxon>
        <taxon>Batillaria</taxon>
    </lineage>
</organism>
<comment type="caution">
    <text evidence="1">The sequence shown here is derived from an EMBL/GenBank/DDBJ whole genome shotgun (WGS) entry which is preliminary data.</text>
</comment>
<dbReference type="AlphaFoldDB" id="A0ABD0KD17"/>
<dbReference type="EMBL" id="JACVVK020000201">
    <property type="protein sequence ID" value="KAK7485004.1"/>
    <property type="molecule type" value="Genomic_DNA"/>
</dbReference>
<gene>
    <name evidence="1" type="ORF">BaRGS_00023782</name>
</gene>
<name>A0ABD0KD17_9CAEN</name>
<accession>A0ABD0KD17</accession>
<evidence type="ECO:0000313" key="1">
    <source>
        <dbReference type="EMBL" id="KAK7485004.1"/>
    </source>
</evidence>